<keyword evidence="3" id="KW-0804">Transcription</keyword>
<dbReference type="InterPro" id="IPR001647">
    <property type="entry name" value="HTH_TetR"/>
</dbReference>
<protein>
    <submittedName>
        <fullName evidence="6">TetR/AcrR family transcriptional regulator</fullName>
    </submittedName>
</protein>
<evidence type="ECO:0000313" key="7">
    <source>
        <dbReference type="Proteomes" id="UP000323876"/>
    </source>
</evidence>
<evidence type="ECO:0000256" key="4">
    <source>
        <dbReference type="PROSITE-ProRule" id="PRU00335"/>
    </source>
</evidence>
<dbReference type="EMBL" id="VXLC01000033">
    <property type="protein sequence ID" value="KAA8880482.1"/>
    <property type="molecule type" value="Genomic_DNA"/>
</dbReference>
<evidence type="ECO:0000313" key="6">
    <source>
        <dbReference type="EMBL" id="KAA8880482.1"/>
    </source>
</evidence>
<proteinExistence type="predicted"/>
<comment type="caution">
    <text evidence="6">The sequence shown here is derived from an EMBL/GenBank/DDBJ whole genome shotgun (WGS) entry which is preliminary data.</text>
</comment>
<gene>
    <name evidence="6" type="ORF">F3087_40935</name>
</gene>
<reference evidence="6 7" key="1">
    <citation type="submission" date="2019-09" db="EMBL/GenBank/DDBJ databases">
        <authorList>
            <person name="Wang X."/>
        </authorList>
    </citation>
    <scope>NUCLEOTIDE SEQUENCE [LARGE SCALE GENOMIC DNA]</scope>
    <source>
        <strain evidence="6 7">CICC 11023</strain>
    </source>
</reference>
<evidence type="ECO:0000259" key="5">
    <source>
        <dbReference type="PROSITE" id="PS50977"/>
    </source>
</evidence>
<keyword evidence="7" id="KW-1185">Reference proteome</keyword>
<evidence type="ECO:0000256" key="1">
    <source>
        <dbReference type="ARBA" id="ARBA00023015"/>
    </source>
</evidence>
<dbReference type="AlphaFoldDB" id="A0A5N0DTS6"/>
<dbReference type="GO" id="GO:0003700">
    <property type="term" value="F:DNA-binding transcription factor activity"/>
    <property type="evidence" value="ECO:0007669"/>
    <property type="project" value="TreeGrafter"/>
</dbReference>
<organism evidence="6 7">
    <name type="scientific">Nocardia colli</name>
    <dbReference type="NCBI Taxonomy" id="2545717"/>
    <lineage>
        <taxon>Bacteria</taxon>
        <taxon>Bacillati</taxon>
        <taxon>Actinomycetota</taxon>
        <taxon>Actinomycetes</taxon>
        <taxon>Mycobacteriales</taxon>
        <taxon>Nocardiaceae</taxon>
        <taxon>Nocardia</taxon>
    </lineage>
</organism>
<keyword evidence="1" id="KW-0805">Transcription regulation</keyword>
<dbReference type="Proteomes" id="UP000323876">
    <property type="component" value="Unassembled WGS sequence"/>
</dbReference>
<feature type="DNA-binding region" description="H-T-H motif" evidence="4">
    <location>
        <begin position="42"/>
        <end position="61"/>
    </location>
</feature>
<dbReference type="PANTHER" id="PTHR30055">
    <property type="entry name" value="HTH-TYPE TRANSCRIPTIONAL REGULATOR RUTR"/>
    <property type="match status" value="1"/>
</dbReference>
<dbReference type="Gene3D" id="1.10.357.10">
    <property type="entry name" value="Tetracycline Repressor, domain 2"/>
    <property type="match status" value="1"/>
</dbReference>
<dbReference type="OrthoDB" id="3210322at2"/>
<dbReference type="RefSeq" id="WP_150407563.1">
    <property type="nucleotide sequence ID" value="NZ_VXLC01000033.1"/>
</dbReference>
<dbReference type="InterPro" id="IPR009057">
    <property type="entry name" value="Homeodomain-like_sf"/>
</dbReference>
<evidence type="ECO:0000256" key="2">
    <source>
        <dbReference type="ARBA" id="ARBA00023125"/>
    </source>
</evidence>
<dbReference type="SUPFAM" id="SSF46689">
    <property type="entry name" value="Homeodomain-like"/>
    <property type="match status" value="1"/>
</dbReference>
<accession>A0A5N0DTS6</accession>
<keyword evidence="2 4" id="KW-0238">DNA-binding</keyword>
<feature type="domain" description="HTH tetR-type" evidence="5">
    <location>
        <begin position="19"/>
        <end position="79"/>
    </location>
</feature>
<name>A0A5N0DTS6_9NOCA</name>
<dbReference type="InterPro" id="IPR025996">
    <property type="entry name" value="MT1864/Rv1816-like_C"/>
</dbReference>
<dbReference type="Pfam" id="PF13305">
    <property type="entry name" value="TetR_C_33"/>
    <property type="match status" value="1"/>
</dbReference>
<dbReference type="PANTHER" id="PTHR30055:SF243">
    <property type="entry name" value="HTH-TYPE TRANSCRIPTIONAL REGULATOR RV1816"/>
    <property type="match status" value="1"/>
</dbReference>
<dbReference type="SUPFAM" id="SSF48498">
    <property type="entry name" value="Tetracyclin repressor-like, C-terminal domain"/>
    <property type="match status" value="1"/>
</dbReference>
<sequence length="234" mass="24320">MPETTADHTPPTRRAQRRAATIAEIKSHARQQLATDGTGGLSLRGIAREMRMSPAALFRYFDNQSTLITALCVDSYDALTAAMTAAQEIGTGPAEQWSAGCAAARRWALANPAEFALINGTPIPGYQAHPEETGPAAGRLMAAVATPYLAAVAQGAADPTATLVPALAAGPLLGGDSMEPTPVPGILVNAWASVLGFIAGETFGSIAALIADPDELFRGHVRTVMHGMGFREQS</sequence>
<dbReference type="Pfam" id="PF00440">
    <property type="entry name" value="TetR_N"/>
    <property type="match status" value="1"/>
</dbReference>
<dbReference type="InterPro" id="IPR036271">
    <property type="entry name" value="Tet_transcr_reg_TetR-rel_C_sf"/>
</dbReference>
<evidence type="ECO:0000256" key="3">
    <source>
        <dbReference type="ARBA" id="ARBA00023163"/>
    </source>
</evidence>
<dbReference type="PROSITE" id="PS50977">
    <property type="entry name" value="HTH_TETR_2"/>
    <property type="match status" value="1"/>
</dbReference>
<dbReference type="GO" id="GO:0000976">
    <property type="term" value="F:transcription cis-regulatory region binding"/>
    <property type="evidence" value="ECO:0007669"/>
    <property type="project" value="TreeGrafter"/>
</dbReference>
<dbReference type="InterPro" id="IPR050109">
    <property type="entry name" value="HTH-type_TetR-like_transc_reg"/>
</dbReference>